<evidence type="ECO:0000313" key="2">
    <source>
        <dbReference type="EMBL" id="NYH53137.1"/>
    </source>
</evidence>
<dbReference type="EMBL" id="JACCHL010000001">
    <property type="protein sequence ID" value="NYH53137.1"/>
    <property type="molecule type" value="Genomic_DNA"/>
</dbReference>
<protein>
    <submittedName>
        <fullName evidence="2">Uncharacterized protein</fullName>
    </submittedName>
</protein>
<dbReference type="AlphaFoldDB" id="A0A7Y9XC83"/>
<sequence length="431" mass="47112">MASASGANTPPMSWEGIDHALNRVRGEADRIALDLADLDGHVGHRMLRGADLVGRTRRRWEHASEHVHSLWAVYDAFRRVVDRIQELRVSGGGGHEDQALLTSLLNDASVPLPAREVPLRERGLLHAGGESTTLAAAVARMSADYEEATEVISAVETAWDALHPRLAELDAMWHEICTFSDLVGLGEDEHESLRADLDAVGATVRRDPLSLVEDGHVDASSLERLRLRLERVRGELRDALRMRDSYDESVERLRSAIDDVGEVLARARRLREQVVAKISSPPAVGVPDHVPALRTGVADMDALRSRGRWRELGARFGSLQRAVHEASDDAREREADLTGLLERRAELRGRLDAYRARAVRLGVAGDGRLVGLHRVAHWALWTAPCDLRAATAALSSYRRALQEIGGTGAPVNRTTPDAGASDGESEGGVSR</sequence>
<reference evidence="2 3" key="1">
    <citation type="submission" date="2020-07" db="EMBL/GenBank/DDBJ databases">
        <title>Sequencing the genomes of 1000 actinobacteria strains.</title>
        <authorList>
            <person name="Klenk H.-P."/>
        </authorList>
    </citation>
    <scope>NUCLEOTIDE SEQUENCE [LARGE SCALE GENOMIC DNA]</scope>
    <source>
        <strain evidence="2 3">DSM 45278</strain>
    </source>
</reference>
<name>A0A7Y9XC83_9ACTN</name>
<comment type="caution">
    <text evidence="2">The sequence shown here is derived from an EMBL/GenBank/DDBJ whole genome shotgun (WGS) entry which is preliminary data.</text>
</comment>
<evidence type="ECO:0000313" key="3">
    <source>
        <dbReference type="Proteomes" id="UP000584931"/>
    </source>
</evidence>
<dbReference type="Proteomes" id="UP000584931">
    <property type="component" value="Unassembled WGS sequence"/>
</dbReference>
<feature type="region of interest" description="Disordered" evidence="1">
    <location>
        <begin position="406"/>
        <end position="431"/>
    </location>
</feature>
<proteinExistence type="predicted"/>
<evidence type="ECO:0000256" key="1">
    <source>
        <dbReference type="SAM" id="MobiDB-lite"/>
    </source>
</evidence>
<organism evidence="2 3">
    <name type="scientific">Nocardiopsis sinuspersici</name>
    <dbReference type="NCBI Taxonomy" id="501010"/>
    <lineage>
        <taxon>Bacteria</taxon>
        <taxon>Bacillati</taxon>
        <taxon>Actinomycetota</taxon>
        <taxon>Actinomycetes</taxon>
        <taxon>Streptosporangiales</taxon>
        <taxon>Nocardiopsidaceae</taxon>
        <taxon>Nocardiopsis</taxon>
    </lineage>
</organism>
<gene>
    <name evidence="2" type="ORF">HNR06_002726</name>
</gene>
<accession>A0A7Y9XC83</accession>